<dbReference type="PANTHER" id="PTHR43544">
    <property type="entry name" value="SHORT-CHAIN DEHYDROGENASE/REDUCTASE"/>
    <property type="match status" value="1"/>
</dbReference>
<accession>S8DR63</accession>
<dbReference type="PANTHER" id="PTHR43544:SF15">
    <property type="entry name" value="CHAIN DEHYDROGENASE (ATSC), PUTATIVE (AFU_ORTHOLOGUE AFUA_3G00180)-RELATED"/>
    <property type="match status" value="1"/>
</dbReference>
<dbReference type="Gene3D" id="3.40.50.720">
    <property type="entry name" value="NAD(P)-binding Rossmann-like Domain"/>
    <property type="match status" value="1"/>
</dbReference>
<comment type="similarity">
    <text evidence="1">Belongs to the short-chain dehydrogenases/reductases (SDR) family.</text>
</comment>
<dbReference type="Proteomes" id="UP000015241">
    <property type="component" value="Unassembled WGS sequence"/>
</dbReference>
<dbReference type="GO" id="GO:0005737">
    <property type="term" value="C:cytoplasm"/>
    <property type="evidence" value="ECO:0007669"/>
    <property type="project" value="TreeGrafter"/>
</dbReference>
<dbReference type="GO" id="GO:0016491">
    <property type="term" value="F:oxidoreductase activity"/>
    <property type="evidence" value="ECO:0007669"/>
    <property type="project" value="TreeGrafter"/>
</dbReference>
<dbReference type="SUPFAM" id="SSF51735">
    <property type="entry name" value="NAD(P)-binding Rossmann-fold domains"/>
    <property type="match status" value="1"/>
</dbReference>
<dbReference type="OrthoDB" id="9876299at2759"/>
<dbReference type="InParanoid" id="S8DR63"/>
<dbReference type="Pfam" id="PF00106">
    <property type="entry name" value="adh_short"/>
    <property type="match status" value="1"/>
</dbReference>
<evidence type="ECO:0000256" key="1">
    <source>
        <dbReference type="ARBA" id="ARBA00006484"/>
    </source>
</evidence>
<sequence>MPSYVVIGGSRGVGLGIVQDLAANASNVVFVSVRNKAKSTHLNEVVAKSTGNIHVLEADVVDHRALKAAAAEVAKVTGGKLDVLIHNAARMEAANLYRGLTDYEDEDQLDEELIAAFKVNALGAIHSVNAFLPLLRAGTAKKIVIIGTEGGQTEFVWKLRVSGMAAYGATKASEEIIMTKYAALLEPEGFTVVAISPGVVDTSSTAVEKPDPAAMAEFLPKLAKLRNVQLYTPETAAKRILGIIDSATPKDTAKFFSEAEYID</sequence>
<dbReference type="InterPro" id="IPR051468">
    <property type="entry name" value="Fungal_SecMetab_SDRs"/>
</dbReference>
<proteinExistence type="inferred from homology"/>
<dbReference type="PRINTS" id="PR00081">
    <property type="entry name" value="GDHRDH"/>
</dbReference>
<reference evidence="2 3" key="1">
    <citation type="journal article" date="2012" name="Science">
        <title>The Paleozoic origin of enzymatic lignin decomposition reconstructed from 31 fungal genomes.</title>
        <authorList>
            <person name="Floudas D."/>
            <person name="Binder M."/>
            <person name="Riley R."/>
            <person name="Barry K."/>
            <person name="Blanchette R.A."/>
            <person name="Henrissat B."/>
            <person name="Martinez A.T."/>
            <person name="Otillar R."/>
            <person name="Spatafora J.W."/>
            <person name="Yadav J.S."/>
            <person name="Aerts A."/>
            <person name="Benoit I."/>
            <person name="Boyd A."/>
            <person name="Carlson A."/>
            <person name="Copeland A."/>
            <person name="Coutinho P.M."/>
            <person name="de Vries R.P."/>
            <person name="Ferreira P."/>
            <person name="Findley K."/>
            <person name="Foster B."/>
            <person name="Gaskell J."/>
            <person name="Glotzer D."/>
            <person name="Gorecki P."/>
            <person name="Heitman J."/>
            <person name="Hesse C."/>
            <person name="Hori C."/>
            <person name="Igarashi K."/>
            <person name="Jurgens J.A."/>
            <person name="Kallen N."/>
            <person name="Kersten P."/>
            <person name="Kohler A."/>
            <person name="Kuees U."/>
            <person name="Kumar T.K.A."/>
            <person name="Kuo A."/>
            <person name="LaButti K."/>
            <person name="Larrondo L.F."/>
            <person name="Lindquist E."/>
            <person name="Ling A."/>
            <person name="Lombard V."/>
            <person name="Lucas S."/>
            <person name="Lundell T."/>
            <person name="Martin R."/>
            <person name="McLaughlin D.J."/>
            <person name="Morgenstern I."/>
            <person name="Morin E."/>
            <person name="Murat C."/>
            <person name="Nagy L.G."/>
            <person name="Nolan M."/>
            <person name="Ohm R.A."/>
            <person name="Patyshakuliyeva A."/>
            <person name="Rokas A."/>
            <person name="Ruiz-Duenas F.J."/>
            <person name="Sabat G."/>
            <person name="Salamov A."/>
            <person name="Samejima M."/>
            <person name="Schmutz J."/>
            <person name="Slot J.C."/>
            <person name="St John F."/>
            <person name="Stenlid J."/>
            <person name="Sun H."/>
            <person name="Sun S."/>
            <person name="Syed K."/>
            <person name="Tsang A."/>
            <person name="Wiebenga A."/>
            <person name="Young D."/>
            <person name="Pisabarro A."/>
            <person name="Eastwood D.C."/>
            <person name="Martin F."/>
            <person name="Cullen D."/>
            <person name="Grigoriev I.V."/>
            <person name="Hibbett D.S."/>
        </authorList>
    </citation>
    <scope>NUCLEOTIDE SEQUENCE</scope>
    <source>
        <strain evidence="3">FP-58527</strain>
    </source>
</reference>
<name>S8DR63_FOMSC</name>
<dbReference type="HOGENOM" id="CLU_010194_9_2_1"/>
<evidence type="ECO:0000313" key="2">
    <source>
        <dbReference type="EMBL" id="EPS95162.1"/>
    </source>
</evidence>
<dbReference type="EMBL" id="KE504213">
    <property type="protein sequence ID" value="EPS95162.1"/>
    <property type="molecule type" value="Genomic_DNA"/>
</dbReference>
<dbReference type="InterPro" id="IPR002347">
    <property type="entry name" value="SDR_fam"/>
</dbReference>
<keyword evidence="3" id="KW-1185">Reference proteome</keyword>
<dbReference type="InterPro" id="IPR036291">
    <property type="entry name" value="NAD(P)-bd_dom_sf"/>
</dbReference>
<evidence type="ECO:0000313" key="3">
    <source>
        <dbReference type="Proteomes" id="UP000015241"/>
    </source>
</evidence>
<dbReference type="AlphaFoldDB" id="S8DR63"/>
<dbReference type="eggNOG" id="KOG1611">
    <property type="taxonomic scope" value="Eukaryota"/>
</dbReference>
<organism evidence="2 3">
    <name type="scientific">Fomitopsis schrenkii</name>
    <name type="common">Brown rot fungus</name>
    <dbReference type="NCBI Taxonomy" id="2126942"/>
    <lineage>
        <taxon>Eukaryota</taxon>
        <taxon>Fungi</taxon>
        <taxon>Dikarya</taxon>
        <taxon>Basidiomycota</taxon>
        <taxon>Agaricomycotina</taxon>
        <taxon>Agaricomycetes</taxon>
        <taxon>Polyporales</taxon>
        <taxon>Fomitopsis</taxon>
    </lineage>
</organism>
<dbReference type="FunCoup" id="S8DR63">
    <property type="interactions" value="128"/>
</dbReference>
<protein>
    <submittedName>
        <fullName evidence="2">NAD-binding protein</fullName>
    </submittedName>
</protein>
<gene>
    <name evidence="2" type="ORF">FOMPIDRAFT_159552</name>
</gene>